<feature type="domain" description="Carrier" evidence="6">
    <location>
        <begin position="1"/>
        <end position="76"/>
    </location>
</feature>
<dbReference type="InterPro" id="IPR009081">
    <property type="entry name" value="PP-bd_ACP"/>
</dbReference>
<keyword evidence="3 5" id="KW-0597">Phosphoprotein</keyword>
<dbReference type="NCBIfam" id="NF003464">
    <property type="entry name" value="PRK05087.1"/>
    <property type="match status" value="1"/>
</dbReference>
<organism evidence="7 8">
    <name type="scientific">Finegoldia magna BVS033A4</name>
    <dbReference type="NCBI Taxonomy" id="866773"/>
    <lineage>
        <taxon>Bacteria</taxon>
        <taxon>Bacillati</taxon>
        <taxon>Bacillota</taxon>
        <taxon>Tissierellia</taxon>
        <taxon>Tissierellales</taxon>
        <taxon>Peptoniphilaceae</taxon>
        <taxon>Finegoldia</taxon>
    </lineage>
</organism>
<evidence type="ECO:0000256" key="1">
    <source>
        <dbReference type="ARBA" id="ARBA00022450"/>
    </source>
</evidence>
<gene>
    <name evidence="5 7" type="primary">dltC</name>
    <name evidence="7" type="ORF">HMPREF9289_1536</name>
</gene>
<dbReference type="SUPFAM" id="SSF47336">
    <property type="entry name" value="ACP-like"/>
    <property type="match status" value="1"/>
</dbReference>
<keyword evidence="4 5" id="KW-0961">Cell wall biogenesis/degradation</keyword>
<dbReference type="Gene3D" id="1.10.1200.10">
    <property type="entry name" value="ACP-like"/>
    <property type="match status" value="1"/>
</dbReference>
<evidence type="ECO:0000256" key="4">
    <source>
        <dbReference type="ARBA" id="ARBA00023316"/>
    </source>
</evidence>
<reference evidence="7 8" key="1">
    <citation type="submission" date="2010-08" db="EMBL/GenBank/DDBJ databases">
        <authorList>
            <person name="Durkin A.S."/>
            <person name="Madupu R."/>
            <person name="Torralba M."/>
            <person name="Gillis M."/>
            <person name="Methe B."/>
            <person name="Sutton G."/>
            <person name="Nelson K.E."/>
        </authorList>
    </citation>
    <scope>NUCLEOTIDE SEQUENCE [LARGE SCALE GENOMIC DNA]</scope>
    <source>
        <strain evidence="7 8">BVS033A4</strain>
    </source>
</reference>
<dbReference type="InterPro" id="IPR036736">
    <property type="entry name" value="ACP-like_sf"/>
</dbReference>
<evidence type="ECO:0000259" key="6">
    <source>
        <dbReference type="PROSITE" id="PS50075"/>
    </source>
</evidence>
<dbReference type="EMBL" id="AEDP01000047">
    <property type="protein sequence ID" value="EFL53502.1"/>
    <property type="molecule type" value="Genomic_DNA"/>
</dbReference>
<feature type="modified residue" description="O-(pantetheine 4'-phosphoryl)serine" evidence="5">
    <location>
        <position position="34"/>
    </location>
</feature>
<dbReference type="UniPathway" id="UPA00556"/>
<proteinExistence type="inferred from homology"/>
<dbReference type="NCBIfam" id="TIGR01688">
    <property type="entry name" value="dltC"/>
    <property type="match status" value="1"/>
</dbReference>
<dbReference type="InterPro" id="IPR003230">
    <property type="entry name" value="DltC"/>
</dbReference>
<comment type="function">
    <text evidence="5">Carrier protein involved in the D-alanylation of lipoteichoic acid (LTA). The loading of thioester-linked D-alanine onto DltC is catalyzed by D-alanine--D-alanyl carrier protein ligase DltA. The DltC-carried D-alanyl group is further transferred to cell membrane phosphatidylglycerol (PG) by forming an ester bond, probably catalyzed by DltD. D-alanylation of LTA plays an important role in modulating the properties of the cell wall in Gram-positive bacteria, influencing the net charge of the cell wall.</text>
</comment>
<dbReference type="HAMAP" id="MF_00565">
    <property type="entry name" value="DltC"/>
    <property type="match status" value="1"/>
</dbReference>
<keyword evidence="2 5" id="KW-0963">Cytoplasm</keyword>
<dbReference type="GO" id="GO:0070395">
    <property type="term" value="P:lipoteichoic acid biosynthetic process"/>
    <property type="evidence" value="ECO:0007669"/>
    <property type="project" value="UniProtKB-UniRule"/>
</dbReference>
<keyword evidence="7" id="KW-0436">Ligase</keyword>
<dbReference type="AlphaFoldDB" id="E1KZI4"/>
<dbReference type="Proteomes" id="UP000003807">
    <property type="component" value="Unassembled WGS sequence"/>
</dbReference>
<dbReference type="GO" id="GO:0005737">
    <property type="term" value="C:cytoplasm"/>
    <property type="evidence" value="ECO:0007669"/>
    <property type="project" value="UniProtKB-SubCell"/>
</dbReference>
<keyword evidence="1 5" id="KW-0596">Phosphopantetheine</keyword>
<evidence type="ECO:0000313" key="8">
    <source>
        <dbReference type="Proteomes" id="UP000003807"/>
    </source>
</evidence>
<sequence length="76" mass="8856">MEEKFLDILEDICGDEVVREDLDINMVEEGLIDSLDFIELIVAIEDEFGVKIEPSEYTREEFDTPNKIMNIIKSKM</sequence>
<dbReference type="GO" id="GO:0036370">
    <property type="term" value="F:D-alanyl carrier activity"/>
    <property type="evidence" value="ECO:0007669"/>
    <property type="project" value="UniProtKB-UniRule"/>
</dbReference>
<comment type="caution">
    <text evidence="7">The sequence shown here is derived from an EMBL/GenBank/DDBJ whole genome shotgun (WGS) entry which is preliminary data.</text>
</comment>
<comment type="subcellular location">
    <subcellularLocation>
        <location evidence="5">Cytoplasm</location>
    </subcellularLocation>
</comment>
<dbReference type="PROSITE" id="PS50075">
    <property type="entry name" value="CARRIER"/>
    <property type="match status" value="1"/>
</dbReference>
<protein>
    <recommendedName>
        <fullName evidence="5">D-alanyl carrier protein</fullName>
        <shortName evidence="5">DCP</shortName>
    </recommendedName>
    <alternativeName>
        <fullName evidence="5">D-alanine--poly(phosphoribitol) ligase subunit 2</fullName>
    </alternativeName>
</protein>
<evidence type="ECO:0000256" key="5">
    <source>
        <dbReference type="HAMAP-Rule" id="MF_00565"/>
    </source>
</evidence>
<dbReference type="Pfam" id="PF00550">
    <property type="entry name" value="PP-binding"/>
    <property type="match status" value="1"/>
</dbReference>
<comment type="PTM">
    <text evidence="5">4'-phosphopantetheine is transferred from CoA to a specific serine of apo-DCP.</text>
</comment>
<dbReference type="RefSeq" id="WP_002840398.1">
    <property type="nucleotide sequence ID" value="NZ_AEDP01000047.1"/>
</dbReference>
<comment type="pathway">
    <text evidence="5">Cell wall biogenesis; lipoteichoic acid biosynthesis.</text>
</comment>
<evidence type="ECO:0000256" key="2">
    <source>
        <dbReference type="ARBA" id="ARBA00022490"/>
    </source>
</evidence>
<dbReference type="GO" id="GO:0071555">
    <property type="term" value="P:cell wall organization"/>
    <property type="evidence" value="ECO:0007669"/>
    <property type="project" value="UniProtKB-KW"/>
</dbReference>
<name>E1KZI4_FINMA</name>
<evidence type="ECO:0000313" key="7">
    <source>
        <dbReference type="EMBL" id="EFL53502.1"/>
    </source>
</evidence>
<evidence type="ECO:0000256" key="3">
    <source>
        <dbReference type="ARBA" id="ARBA00022553"/>
    </source>
</evidence>
<dbReference type="GO" id="GO:0016874">
    <property type="term" value="F:ligase activity"/>
    <property type="evidence" value="ECO:0007669"/>
    <property type="project" value="UniProtKB-KW"/>
</dbReference>
<dbReference type="OrthoDB" id="6462171at2"/>
<comment type="similarity">
    <text evidence="5">Belongs to the DltC family.</text>
</comment>
<accession>E1KZI4</accession>